<dbReference type="PRINTS" id="PR00081">
    <property type="entry name" value="GDHRDH"/>
</dbReference>
<dbReference type="FunFam" id="3.40.50.720:FF:000214">
    <property type="entry name" value="L-xylulose reductase"/>
    <property type="match status" value="1"/>
</dbReference>
<evidence type="ECO:0000313" key="8">
    <source>
        <dbReference type="Proteomes" id="UP000267096"/>
    </source>
</evidence>
<dbReference type="Pfam" id="PF13561">
    <property type="entry name" value="adh_short_C2"/>
    <property type="match status" value="1"/>
</dbReference>
<dbReference type="GO" id="GO:0005997">
    <property type="term" value="P:xylulose metabolic process"/>
    <property type="evidence" value="ECO:0007669"/>
    <property type="project" value="TreeGrafter"/>
</dbReference>
<evidence type="ECO:0000256" key="6">
    <source>
        <dbReference type="SAM" id="Phobius"/>
    </source>
</evidence>
<evidence type="ECO:0000256" key="5">
    <source>
        <dbReference type="SAM" id="Coils"/>
    </source>
</evidence>
<dbReference type="PRINTS" id="PR00080">
    <property type="entry name" value="SDRFAMILY"/>
</dbReference>
<comment type="similarity">
    <text evidence="1">Belongs to the short-chain dehydrogenases/reductases (SDR) family.</text>
</comment>
<dbReference type="GO" id="GO:0004090">
    <property type="term" value="F:carbonyl reductase (NADPH) activity"/>
    <property type="evidence" value="ECO:0007669"/>
    <property type="project" value="TreeGrafter"/>
</dbReference>
<keyword evidence="6" id="KW-0812">Transmembrane</keyword>
<evidence type="ECO:0000256" key="4">
    <source>
        <dbReference type="ARBA" id="ARBA00023002"/>
    </source>
</evidence>
<dbReference type="GO" id="GO:0006006">
    <property type="term" value="P:glucose metabolic process"/>
    <property type="evidence" value="ECO:0007669"/>
    <property type="project" value="TreeGrafter"/>
</dbReference>
<dbReference type="GO" id="GO:0050038">
    <property type="term" value="F:L-xylulose reductase (NADPH) activity"/>
    <property type="evidence" value="ECO:0007669"/>
    <property type="project" value="TreeGrafter"/>
</dbReference>
<evidence type="ECO:0000256" key="2">
    <source>
        <dbReference type="ARBA" id="ARBA00011881"/>
    </source>
</evidence>
<dbReference type="InterPro" id="IPR036291">
    <property type="entry name" value="NAD(P)-bd_dom_sf"/>
</dbReference>
<keyword evidence="5" id="KW-0175">Coiled coil</keyword>
<dbReference type="PANTHER" id="PTHR44252">
    <property type="entry name" value="D-ERYTHRULOSE REDUCTASE"/>
    <property type="match status" value="1"/>
</dbReference>
<dbReference type="InterPro" id="IPR002347">
    <property type="entry name" value="SDR_fam"/>
</dbReference>
<keyword evidence="6" id="KW-1133">Transmembrane helix</keyword>
<evidence type="ECO:0000313" key="7">
    <source>
        <dbReference type="EMBL" id="VDK57427.1"/>
    </source>
</evidence>
<dbReference type="InterPro" id="IPR051737">
    <property type="entry name" value="L-xylulose/Carbonyl_redctase"/>
</dbReference>
<sequence>MHANFSWRDTDREEACLPVQLLLTPLFADGWREQNGSKSLRTLLSEAGLLTEYVKRENGVNDELTNRLERICEEYAGSNEKEIKKSRRQKRMVGASLALHAAQAAWNIKQDLDLRAIQQELKEQAAMLKSLKEAQSDKQRLIELTKRSEQRLNVLMQLESHLKEKKTVFLQSIETLFHTHRIHNELLSATELNGIVRTIFGDSVFEESAYAEHRYLTLFYVQVIPRSCDIRQNVIYSDVCVPFIARNQLRTLYQTAKVARFMKDFQLFALTDIPKYVAVTVNKTAESVILSDQCQRKGGYVYECPLTQLDKTDCDVNTLNDCIVHIRRIVGSFTHVQRIRDLYVVATNEKPLKIYVDDVTMAEFDQLADENEAMTAKLNAHHRKISVAIKAIDRSYTEKALDLIMRSSFGLYLFFAIAFMISFSCLYLCCCRCGPLCIPSNAREWYHHRTFTILQRRRTMNISFASKKVLITGASRGIGRGLAIALAKDGAEVVGLARSKTALEELTKAYPNITGVECDVTKETNVIEAALVKHHPFDYLINNAGTGILQDFLHITTEAINQQFAVNVRGPIVVSQIVAKQMIEHKIKGVIVNISSQASSRPLQDHTVYCSSKAALDMATRCMAKELAPYSIRVNCVNPTAVMTDLGKMAWSDPAKAATLLDHMCVKRFAEVDDVINAVLFLLSDRSAMVDGAALFVDGGFTKM</sequence>
<reference evidence="7 8" key="2">
    <citation type="submission" date="2018-11" db="EMBL/GenBank/DDBJ databases">
        <authorList>
            <consortium name="Pathogen Informatics"/>
        </authorList>
    </citation>
    <scope>NUCLEOTIDE SEQUENCE [LARGE SCALE GENOMIC DNA]</scope>
</reference>
<dbReference type="EMBL" id="UYRR01032979">
    <property type="protein sequence ID" value="VDK57427.1"/>
    <property type="molecule type" value="Genomic_DNA"/>
</dbReference>
<keyword evidence="6" id="KW-0472">Membrane</keyword>
<dbReference type="PANTHER" id="PTHR44252:SF3">
    <property type="entry name" value="D-ERYTHRULOSE REDUCTASE-RELATED"/>
    <property type="match status" value="1"/>
</dbReference>
<feature type="coiled-coil region" evidence="5">
    <location>
        <begin position="54"/>
        <end position="81"/>
    </location>
</feature>
<dbReference type="SUPFAM" id="SSF51735">
    <property type="entry name" value="NAD(P)-binding Rossmann-fold domains"/>
    <property type="match status" value="1"/>
</dbReference>
<evidence type="ECO:0000256" key="1">
    <source>
        <dbReference type="ARBA" id="ARBA00006484"/>
    </source>
</evidence>
<keyword evidence="4" id="KW-0560">Oxidoreductase</keyword>
<accession>A0A0M3K7G6</accession>
<proteinExistence type="inferred from homology"/>
<feature type="transmembrane region" description="Helical" evidence="6">
    <location>
        <begin position="409"/>
        <end position="429"/>
    </location>
</feature>
<organism evidence="9">
    <name type="scientific">Anisakis simplex</name>
    <name type="common">Herring worm</name>
    <dbReference type="NCBI Taxonomy" id="6269"/>
    <lineage>
        <taxon>Eukaryota</taxon>
        <taxon>Metazoa</taxon>
        <taxon>Ecdysozoa</taxon>
        <taxon>Nematoda</taxon>
        <taxon>Chromadorea</taxon>
        <taxon>Rhabditida</taxon>
        <taxon>Spirurina</taxon>
        <taxon>Ascaridomorpha</taxon>
        <taxon>Ascaridoidea</taxon>
        <taxon>Anisakidae</taxon>
        <taxon>Anisakis</taxon>
        <taxon>Anisakis simplex complex</taxon>
    </lineage>
</organism>
<reference evidence="9" key="1">
    <citation type="submission" date="2017-02" db="UniProtKB">
        <authorList>
            <consortium name="WormBaseParasite"/>
        </authorList>
    </citation>
    <scope>IDENTIFICATION</scope>
</reference>
<keyword evidence="8" id="KW-1185">Reference proteome</keyword>
<evidence type="ECO:0000313" key="9">
    <source>
        <dbReference type="WBParaSite" id="ASIM_0001690701-mRNA-1"/>
    </source>
</evidence>
<dbReference type="Proteomes" id="UP000267096">
    <property type="component" value="Unassembled WGS sequence"/>
</dbReference>
<feature type="coiled-coil region" evidence="5">
    <location>
        <begin position="114"/>
        <end position="151"/>
    </location>
</feature>
<name>A0A0M3K7G6_ANISI</name>
<dbReference type="AlphaFoldDB" id="A0A0M3K7G6"/>
<evidence type="ECO:0000256" key="3">
    <source>
        <dbReference type="ARBA" id="ARBA00022857"/>
    </source>
</evidence>
<keyword evidence="3" id="KW-0521">NADP</keyword>
<gene>
    <name evidence="7" type="ORF">ASIM_LOCUS16314</name>
</gene>
<dbReference type="OrthoDB" id="47007at2759"/>
<dbReference type="WBParaSite" id="ASIM_0001690701-mRNA-1">
    <property type="protein sequence ID" value="ASIM_0001690701-mRNA-1"/>
    <property type="gene ID" value="ASIM_0001690701"/>
</dbReference>
<comment type="subunit">
    <text evidence="2">Homotetramer.</text>
</comment>
<dbReference type="Gene3D" id="3.40.50.720">
    <property type="entry name" value="NAD(P)-binding Rossmann-like Domain"/>
    <property type="match status" value="1"/>
</dbReference>
<protein>
    <submittedName>
        <fullName evidence="9">L-xylulose reductase (inferred by orthology to a human protein)</fullName>
    </submittedName>
</protein>